<keyword evidence="5" id="KW-0489">Methyltransferase</keyword>
<dbReference type="Gene3D" id="3.10.290.10">
    <property type="entry name" value="RNA-binding S4 domain"/>
    <property type="match status" value="1"/>
</dbReference>
<dbReference type="PANTHER" id="PTHR32319">
    <property type="entry name" value="BACTERIAL HEMOLYSIN-LIKE PROTEIN"/>
    <property type="match status" value="1"/>
</dbReference>
<dbReference type="InterPro" id="IPR004538">
    <property type="entry name" value="Hemolysin_A/TlyA"/>
</dbReference>
<dbReference type="InterPro" id="IPR029063">
    <property type="entry name" value="SAM-dependent_MTases_sf"/>
</dbReference>
<dbReference type="InterPro" id="IPR047048">
    <property type="entry name" value="TlyA"/>
</dbReference>
<dbReference type="Pfam" id="PF01479">
    <property type="entry name" value="S4"/>
    <property type="match status" value="1"/>
</dbReference>
<dbReference type="AlphaFoldDB" id="A0A4R7J794"/>
<organism evidence="5 6">
    <name type="scientific">Naumannella halotolerans</name>
    <dbReference type="NCBI Taxonomy" id="993414"/>
    <lineage>
        <taxon>Bacteria</taxon>
        <taxon>Bacillati</taxon>
        <taxon>Actinomycetota</taxon>
        <taxon>Actinomycetes</taxon>
        <taxon>Propionibacteriales</taxon>
        <taxon>Propionibacteriaceae</taxon>
        <taxon>Naumannella</taxon>
    </lineage>
</organism>
<accession>A0A4R7J794</accession>
<dbReference type="InterPro" id="IPR002877">
    <property type="entry name" value="RNA_MeTrfase_FtsJ_dom"/>
</dbReference>
<dbReference type="GO" id="GO:0032259">
    <property type="term" value="P:methylation"/>
    <property type="evidence" value="ECO:0007669"/>
    <property type="project" value="UniProtKB-KW"/>
</dbReference>
<dbReference type="Proteomes" id="UP000295371">
    <property type="component" value="Unassembled WGS sequence"/>
</dbReference>
<comment type="caution">
    <text evidence="5">The sequence shown here is derived from an EMBL/GenBank/DDBJ whole genome shotgun (WGS) entry which is preliminary data.</text>
</comment>
<keyword evidence="6" id="KW-1185">Reference proteome</keyword>
<dbReference type="InterPro" id="IPR036986">
    <property type="entry name" value="S4_RNA-bd_sf"/>
</dbReference>
<evidence type="ECO:0000313" key="5">
    <source>
        <dbReference type="EMBL" id="TDT33095.1"/>
    </source>
</evidence>
<keyword evidence="1 3" id="KW-0694">RNA-binding</keyword>
<evidence type="ECO:0000256" key="1">
    <source>
        <dbReference type="ARBA" id="ARBA00022884"/>
    </source>
</evidence>
<evidence type="ECO:0000256" key="2">
    <source>
        <dbReference type="ARBA" id="ARBA00029460"/>
    </source>
</evidence>
<dbReference type="PROSITE" id="PS50889">
    <property type="entry name" value="S4"/>
    <property type="match status" value="1"/>
</dbReference>
<dbReference type="PANTHER" id="PTHR32319:SF0">
    <property type="entry name" value="BACTERIAL HEMOLYSIN-LIKE PROTEIN"/>
    <property type="match status" value="1"/>
</dbReference>
<name>A0A4R7J794_9ACTN</name>
<dbReference type="SUPFAM" id="SSF53335">
    <property type="entry name" value="S-adenosyl-L-methionine-dependent methyltransferases"/>
    <property type="match status" value="1"/>
</dbReference>
<proteinExistence type="inferred from homology"/>
<dbReference type="Gene3D" id="3.40.50.150">
    <property type="entry name" value="Vaccinia Virus protein VP39"/>
    <property type="match status" value="1"/>
</dbReference>
<comment type="similarity">
    <text evidence="2">Belongs to the TlyA family.</text>
</comment>
<dbReference type="SMART" id="SM00363">
    <property type="entry name" value="S4"/>
    <property type="match status" value="1"/>
</dbReference>
<protein>
    <submittedName>
        <fullName evidence="5">23S rRNA (Cytidine1920-2'-O)/16S rRNA (Cytidine1409-2'-O)-methyltransferase</fullName>
    </submittedName>
</protein>
<dbReference type="Pfam" id="PF01728">
    <property type="entry name" value="FtsJ"/>
    <property type="match status" value="1"/>
</dbReference>
<dbReference type="NCBIfam" id="TIGR00478">
    <property type="entry name" value="tly"/>
    <property type="match status" value="1"/>
</dbReference>
<dbReference type="GO" id="GO:0003723">
    <property type="term" value="F:RNA binding"/>
    <property type="evidence" value="ECO:0007669"/>
    <property type="project" value="UniProtKB-KW"/>
</dbReference>
<sequence length="243" mass="25660">MSERLDVALAARGLARSRTAAAAMIRAGEVTVDGTVVTRPGITVSPDARIGVAEAARWVSRAADKLIGALDAFDLQVGGRALDAGASTGGFSQVLLDRGCREVYAVDVGHDQLAAPLRQDPRVHNLEGLHLRDLELDRHLAGRRVDLAVGDVSFISLTKLLAPILDVVDPAGWALLLVKPQFEVGRSGLDKHGVVANPGLRQQAVDRVVACADALGWHCRGTMQSPLPGTTGNLEHFVHLTGS</sequence>
<keyword evidence="5" id="KW-0808">Transferase</keyword>
<dbReference type="PIRSF" id="PIRSF005578">
    <property type="entry name" value="TlyA"/>
    <property type="match status" value="1"/>
</dbReference>
<evidence type="ECO:0000259" key="4">
    <source>
        <dbReference type="SMART" id="SM00363"/>
    </source>
</evidence>
<gene>
    <name evidence="5" type="ORF">CLV29_0696</name>
</gene>
<dbReference type="GO" id="GO:0008168">
    <property type="term" value="F:methyltransferase activity"/>
    <property type="evidence" value="ECO:0007669"/>
    <property type="project" value="UniProtKB-KW"/>
</dbReference>
<evidence type="ECO:0000313" key="6">
    <source>
        <dbReference type="Proteomes" id="UP000295371"/>
    </source>
</evidence>
<dbReference type="InterPro" id="IPR002942">
    <property type="entry name" value="S4_RNA-bd"/>
</dbReference>
<evidence type="ECO:0000256" key="3">
    <source>
        <dbReference type="PROSITE-ProRule" id="PRU00182"/>
    </source>
</evidence>
<dbReference type="CDD" id="cd00165">
    <property type="entry name" value="S4"/>
    <property type="match status" value="1"/>
</dbReference>
<dbReference type="SUPFAM" id="SSF55174">
    <property type="entry name" value="Alpha-L RNA-binding motif"/>
    <property type="match status" value="1"/>
</dbReference>
<dbReference type="EMBL" id="SOAW01000001">
    <property type="protein sequence ID" value="TDT33095.1"/>
    <property type="molecule type" value="Genomic_DNA"/>
</dbReference>
<dbReference type="CDD" id="cd02440">
    <property type="entry name" value="AdoMet_MTases"/>
    <property type="match status" value="1"/>
</dbReference>
<dbReference type="OrthoDB" id="9784736at2"/>
<reference evidence="5 6" key="1">
    <citation type="submission" date="2019-03" db="EMBL/GenBank/DDBJ databases">
        <title>Genomic Encyclopedia of Archaeal and Bacterial Type Strains, Phase II (KMG-II): from individual species to whole genera.</title>
        <authorList>
            <person name="Goeker M."/>
        </authorList>
    </citation>
    <scope>NUCLEOTIDE SEQUENCE [LARGE SCALE GENOMIC DNA]</scope>
    <source>
        <strain evidence="5 6">DSM 24323</strain>
    </source>
</reference>
<dbReference type="RefSeq" id="WP_133753661.1">
    <property type="nucleotide sequence ID" value="NZ_SOAW01000001.1"/>
</dbReference>
<feature type="domain" description="RNA-binding S4" evidence="4">
    <location>
        <begin position="3"/>
        <end position="67"/>
    </location>
</feature>